<sequence length="81" mass="8284">MSANKYLPYAAAAVVVAGIAVWAGAPAYLLLVLICPVAMLFMMASMSGGNAQRDTGSGDMRPGSDTATPTPDAAPERIDQP</sequence>
<evidence type="ECO:0008006" key="5">
    <source>
        <dbReference type="Google" id="ProtNLM"/>
    </source>
</evidence>
<feature type="transmembrane region" description="Helical" evidence="2">
    <location>
        <begin position="7"/>
        <end position="25"/>
    </location>
</feature>
<evidence type="ECO:0000256" key="2">
    <source>
        <dbReference type="SAM" id="Phobius"/>
    </source>
</evidence>
<evidence type="ECO:0000256" key="1">
    <source>
        <dbReference type="SAM" id="MobiDB-lite"/>
    </source>
</evidence>
<feature type="transmembrane region" description="Helical" evidence="2">
    <location>
        <begin position="31"/>
        <end position="51"/>
    </location>
</feature>
<comment type="caution">
    <text evidence="3">The sequence shown here is derived from an EMBL/GenBank/DDBJ whole genome shotgun (WGS) entry which is preliminary data.</text>
</comment>
<accession>A0A3N2CWC6</accession>
<keyword evidence="4" id="KW-1185">Reference proteome</keyword>
<evidence type="ECO:0000313" key="3">
    <source>
        <dbReference type="EMBL" id="ROR91841.1"/>
    </source>
</evidence>
<dbReference type="Pfam" id="PF11666">
    <property type="entry name" value="DUF2933"/>
    <property type="match status" value="1"/>
</dbReference>
<keyword evidence="2" id="KW-0812">Transmembrane</keyword>
<reference evidence="3 4" key="1">
    <citation type="submission" date="2018-11" db="EMBL/GenBank/DDBJ databases">
        <title>Sequencing the genomes of 1000 actinobacteria strains.</title>
        <authorList>
            <person name="Klenk H.-P."/>
        </authorList>
    </citation>
    <scope>NUCLEOTIDE SEQUENCE [LARGE SCALE GENOMIC DNA]</scope>
    <source>
        <strain evidence="3 4">DSM 12652</strain>
    </source>
</reference>
<dbReference type="RefSeq" id="WP_123391451.1">
    <property type="nucleotide sequence ID" value="NZ_RKHO01000001.1"/>
</dbReference>
<keyword evidence="2" id="KW-1133">Transmembrane helix</keyword>
<organism evidence="3 4">
    <name type="scientific">Nocardioides aurantiacus</name>
    <dbReference type="NCBI Taxonomy" id="86796"/>
    <lineage>
        <taxon>Bacteria</taxon>
        <taxon>Bacillati</taxon>
        <taxon>Actinomycetota</taxon>
        <taxon>Actinomycetes</taxon>
        <taxon>Propionibacteriales</taxon>
        <taxon>Nocardioidaceae</taxon>
        <taxon>Nocardioides</taxon>
    </lineage>
</organism>
<dbReference type="InterPro" id="IPR021682">
    <property type="entry name" value="DUF2933"/>
</dbReference>
<keyword evidence="2" id="KW-0472">Membrane</keyword>
<gene>
    <name evidence="3" type="ORF">EDD33_2718</name>
</gene>
<name>A0A3N2CWC6_9ACTN</name>
<protein>
    <recommendedName>
        <fullName evidence="5">DUF2933 family protein</fullName>
    </recommendedName>
</protein>
<dbReference type="EMBL" id="RKHO01000001">
    <property type="protein sequence ID" value="ROR91841.1"/>
    <property type="molecule type" value="Genomic_DNA"/>
</dbReference>
<evidence type="ECO:0000313" key="4">
    <source>
        <dbReference type="Proteomes" id="UP000281738"/>
    </source>
</evidence>
<proteinExistence type="predicted"/>
<dbReference type="Proteomes" id="UP000281738">
    <property type="component" value="Unassembled WGS sequence"/>
</dbReference>
<dbReference type="AlphaFoldDB" id="A0A3N2CWC6"/>
<feature type="region of interest" description="Disordered" evidence="1">
    <location>
        <begin position="49"/>
        <end position="81"/>
    </location>
</feature>